<dbReference type="InterPro" id="IPR007341">
    <property type="entry name" value="Transgly_assoc"/>
</dbReference>
<comment type="subcellular location">
    <subcellularLocation>
        <location evidence="1">Cell membrane</location>
        <topology evidence="1">Multi-pass membrane protein</topology>
    </subcellularLocation>
</comment>
<evidence type="ECO:0000256" key="7">
    <source>
        <dbReference type="SAM" id="Phobius"/>
    </source>
</evidence>
<dbReference type="STRING" id="1291742.LOOC260_102310"/>
<dbReference type="AlphaFoldDB" id="A0A0A1GUU4"/>
<protein>
    <submittedName>
        <fullName evidence="8">Membrane protein</fullName>
    </submittedName>
</protein>
<dbReference type="Pfam" id="PF04226">
    <property type="entry name" value="Transgly_assoc"/>
    <property type="match status" value="1"/>
</dbReference>
<evidence type="ECO:0000256" key="6">
    <source>
        <dbReference type="ARBA" id="ARBA00023136"/>
    </source>
</evidence>
<comment type="similarity">
    <text evidence="2">Belongs to the UPF0410 family.</text>
</comment>
<reference evidence="8 9" key="1">
    <citation type="submission" date="2014-11" db="EMBL/GenBank/DDBJ databases">
        <title>Complete genome sequence and analysis of Lactobacillus hokkaidonensis LOOC260T.</title>
        <authorList>
            <person name="Tanizawa Y."/>
            <person name="Tohno M."/>
            <person name="Kaminuma E."/>
            <person name="Nakamura Y."/>
            <person name="Arita M."/>
        </authorList>
    </citation>
    <scope>NUCLEOTIDE SEQUENCE [LARGE SCALE GENOMIC DNA]</scope>
    <source>
        <strain evidence="8 9">LOOC260</strain>
    </source>
</reference>
<keyword evidence="4 7" id="KW-0812">Transmembrane</keyword>
<evidence type="ECO:0000313" key="8">
    <source>
        <dbReference type="EMBL" id="BAP84809.1"/>
    </source>
</evidence>
<evidence type="ECO:0000313" key="9">
    <source>
        <dbReference type="Proteomes" id="UP000031620"/>
    </source>
</evidence>
<evidence type="ECO:0000256" key="5">
    <source>
        <dbReference type="ARBA" id="ARBA00022989"/>
    </source>
</evidence>
<evidence type="ECO:0000256" key="3">
    <source>
        <dbReference type="ARBA" id="ARBA00022475"/>
    </source>
</evidence>
<dbReference type="Proteomes" id="UP000031620">
    <property type="component" value="Chromosome"/>
</dbReference>
<proteinExistence type="inferred from homology"/>
<feature type="transmembrane region" description="Helical" evidence="7">
    <location>
        <begin position="59"/>
        <end position="77"/>
    </location>
</feature>
<keyword evidence="5 7" id="KW-1133">Transmembrane helix</keyword>
<evidence type="ECO:0000256" key="2">
    <source>
        <dbReference type="ARBA" id="ARBA00011006"/>
    </source>
</evidence>
<dbReference type="PANTHER" id="PTHR33884">
    <property type="entry name" value="UPF0410 PROTEIN YMGE"/>
    <property type="match status" value="1"/>
</dbReference>
<feature type="transmembrane region" description="Helical" evidence="7">
    <location>
        <begin position="29"/>
        <end position="47"/>
    </location>
</feature>
<dbReference type="HOGENOM" id="CLU_160040_4_0_9"/>
<dbReference type="GO" id="GO:0005886">
    <property type="term" value="C:plasma membrane"/>
    <property type="evidence" value="ECO:0007669"/>
    <property type="project" value="UniProtKB-SubCell"/>
</dbReference>
<dbReference type="EMBL" id="AP014680">
    <property type="protein sequence ID" value="BAP84809.1"/>
    <property type="molecule type" value="Genomic_DNA"/>
</dbReference>
<sequence length="81" mass="8419">MQTLWVLLIGGVIGIIAGALTNRNLPMGWVGNILAGLAGAWLGEMLFGTWGPQDATASIFPAVFGAVILVVTVSIILKLTK</sequence>
<evidence type="ECO:0000256" key="4">
    <source>
        <dbReference type="ARBA" id="ARBA00022692"/>
    </source>
</evidence>
<organism evidence="8 9">
    <name type="scientific">Paucilactobacillus hokkaidonensis JCM 18461</name>
    <dbReference type="NCBI Taxonomy" id="1291742"/>
    <lineage>
        <taxon>Bacteria</taxon>
        <taxon>Bacillati</taxon>
        <taxon>Bacillota</taxon>
        <taxon>Bacilli</taxon>
        <taxon>Lactobacillales</taxon>
        <taxon>Lactobacillaceae</taxon>
        <taxon>Paucilactobacillus</taxon>
    </lineage>
</organism>
<accession>A0A0A1GUU4</accession>
<keyword evidence="3" id="KW-1003">Cell membrane</keyword>
<name>A0A0A1GUU4_9LACO</name>
<dbReference type="PANTHER" id="PTHR33884:SF3">
    <property type="entry name" value="UPF0410 PROTEIN YMGE"/>
    <property type="match status" value="1"/>
</dbReference>
<evidence type="ECO:0000256" key="1">
    <source>
        <dbReference type="ARBA" id="ARBA00004651"/>
    </source>
</evidence>
<dbReference type="RefSeq" id="WP_041092305.1">
    <property type="nucleotide sequence ID" value="NZ_AP014680.1"/>
</dbReference>
<gene>
    <name evidence="8" type="ORF">LOOC260_102310</name>
</gene>
<keyword evidence="6 7" id="KW-0472">Membrane</keyword>
<dbReference type="KEGG" id="lho:LOOC260_102310"/>